<dbReference type="Proteomes" id="UP000442707">
    <property type="component" value="Unassembled WGS sequence"/>
</dbReference>
<proteinExistence type="predicted"/>
<accession>A0A6H9UVX8</accession>
<protein>
    <submittedName>
        <fullName evidence="1">Uncharacterized protein</fullName>
    </submittedName>
</protein>
<organism evidence="1 2">
    <name type="scientific">Streptomyces luteolifulvus</name>
    <dbReference type="NCBI Taxonomy" id="2615112"/>
    <lineage>
        <taxon>Bacteria</taxon>
        <taxon>Bacillati</taxon>
        <taxon>Actinomycetota</taxon>
        <taxon>Actinomycetes</taxon>
        <taxon>Kitasatosporales</taxon>
        <taxon>Streptomycetaceae</taxon>
        <taxon>Streptomyces</taxon>
    </lineage>
</organism>
<reference evidence="1 2" key="1">
    <citation type="submission" date="2019-09" db="EMBL/GenBank/DDBJ databases">
        <title>Screening of Novel Bioactive Compounds from Soil-Associated.</title>
        <authorList>
            <person name="Zhao S."/>
        </authorList>
    </citation>
    <scope>NUCLEOTIDE SEQUENCE [LARGE SCALE GENOMIC DNA]</scope>
    <source>
        <strain evidence="1 2">HIT-DPA4</strain>
    </source>
</reference>
<dbReference type="RefSeq" id="WP_150951394.1">
    <property type="nucleotide sequence ID" value="NZ_VZRB01000019.1"/>
</dbReference>
<sequence length="236" mass="25845">MSVTTISGFTPPHIKRYEACIGSFNYEYEGRVIKDGRPTGEILNASWAVGQEVKLSGTSTTFTQQLVLVPVAIDAKFGSVTLNVQFDCLLADRCSNGPQSWDGALEWTGADPFSHSSVGKIDHTWNAANKADTLDLSTKITAYSPVANPAAMRWQTDGAQIRCDKISSDTPGCTFYKYIPTWVMNFAKTPPAVAHAWLIQAKLPNHPVARQPTSRCSFFLPRIRTSTAAIRTTTAR</sequence>
<dbReference type="EMBL" id="VZRB01000019">
    <property type="protein sequence ID" value="KAB1143442.1"/>
    <property type="molecule type" value="Genomic_DNA"/>
</dbReference>
<comment type="caution">
    <text evidence="1">The sequence shown here is derived from an EMBL/GenBank/DDBJ whole genome shotgun (WGS) entry which is preliminary data.</text>
</comment>
<keyword evidence="2" id="KW-1185">Reference proteome</keyword>
<name>A0A6H9UVX8_9ACTN</name>
<gene>
    <name evidence="1" type="ORF">F7R91_24995</name>
</gene>
<dbReference type="AlphaFoldDB" id="A0A6H9UVX8"/>
<evidence type="ECO:0000313" key="1">
    <source>
        <dbReference type="EMBL" id="KAB1143442.1"/>
    </source>
</evidence>
<evidence type="ECO:0000313" key="2">
    <source>
        <dbReference type="Proteomes" id="UP000442707"/>
    </source>
</evidence>